<dbReference type="Proteomes" id="UP000499080">
    <property type="component" value="Unassembled WGS sequence"/>
</dbReference>
<evidence type="ECO:0000313" key="1">
    <source>
        <dbReference type="EMBL" id="GBM07436.1"/>
    </source>
</evidence>
<comment type="caution">
    <text evidence="1">The sequence shown here is derived from an EMBL/GenBank/DDBJ whole genome shotgun (WGS) entry which is preliminary data.</text>
</comment>
<dbReference type="EMBL" id="BGPR01000242">
    <property type="protein sequence ID" value="GBM07436.1"/>
    <property type="molecule type" value="Genomic_DNA"/>
</dbReference>
<organism evidence="1 2">
    <name type="scientific">Araneus ventricosus</name>
    <name type="common">Orbweaver spider</name>
    <name type="synonym">Epeira ventricosa</name>
    <dbReference type="NCBI Taxonomy" id="182803"/>
    <lineage>
        <taxon>Eukaryota</taxon>
        <taxon>Metazoa</taxon>
        <taxon>Ecdysozoa</taxon>
        <taxon>Arthropoda</taxon>
        <taxon>Chelicerata</taxon>
        <taxon>Arachnida</taxon>
        <taxon>Araneae</taxon>
        <taxon>Araneomorphae</taxon>
        <taxon>Entelegynae</taxon>
        <taxon>Araneoidea</taxon>
        <taxon>Araneidae</taxon>
        <taxon>Araneus</taxon>
    </lineage>
</organism>
<protein>
    <submittedName>
        <fullName evidence="1">Uncharacterized protein</fullName>
    </submittedName>
</protein>
<reference evidence="1 2" key="1">
    <citation type="journal article" date="2019" name="Sci. Rep.">
        <title>Orb-weaving spider Araneus ventricosus genome elucidates the spidroin gene catalogue.</title>
        <authorList>
            <person name="Kono N."/>
            <person name="Nakamura H."/>
            <person name="Ohtoshi R."/>
            <person name="Moran D.A.P."/>
            <person name="Shinohara A."/>
            <person name="Yoshida Y."/>
            <person name="Fujiwara M."/>
            <person name="Mori M."/>
            <person name="Tomita M."/>
            <person name="Arakawa K."/>
        </authorList>
    </citation>
    <scope>NUCLEOTIDE SEQUENCE [LARGE SCALE GENOMIC DNA]</scope>
</reference>
<sequence>MALSNSILVSYEKRRFLYSLPSSLSELKKGCKYRIILHLPSTLYVEGSSGQKENNSSDVLSQDLQVANTFDLCKLSSLKNSSELNELSSSIESNSGLEVLHSVHLSSCLNKALKKKMTLSRVLRAELVGAYCRSITINIKYPSSIMVTDAARKIVTDYQYLKETIGTGYGGWRKAIRDKFKNLRRFDQSEEVKRRGKNIKISSAVPVD</sequence>
<name>A0A4Y2CU46_ARAVE</name>
<proteinExistence type="predicted"/>
<dbReference type="AlphaFoldDB" id="A0A4Y2CU46"/>
<accession>A0A4Y2CU46</accession>
<gene>
    <name evidence="1" type="ORF">AVEN_26502_1</name>
</gene>
<evidence type="ECO:0000313" key="2">
    <source>
        <dbReference type="Proteomes" id="UP000499080"/>
    </source>
</evidence>
<keyword evidence="2" id="KW-1185">Reference proteome</keyword>